<comment type="function">
    <text evidence="7">Hydrolyzes ribosome-free peptidyl-tRNAs (with 1 or more amino acids incorporated), which drop off the ribosome during protein synthesis, or as a result of ribosome stalling.</text>
</comment>
<feature type="active site" description="Proton acceptor" evidence="7">
    <location>
        <position position="23"/>
    </location>
</feature>
<dbReference type="PROSITE" id="PS01195">
    <property type="entry name" value="PEPT_TRNA_HYDROL_1"/>
    <property type="match status" value="1"/>
</dbReference>
<evidence type="ECO:0000256" key="6">
    <source>
        <dbReference type="ARBA" id="ARBA00050038"/>
    </source>
</evidence>
<dbReference type="AlphaFoldDB" id="A0A2Z6I6X5"/>
<keyword evidence="7" id="KW-0963">Cytoplasm</keyword>
<dbReference type="GO" id="GO:0004045">
    <property type="term" value="F:peptidyl-tRNA hydrolase activity"/>
    <property type="evidence" value="ECO:0007669"/>
    <property type="project" value="UniProtKB-UniRule"/>
</dbReference>
<name>A0A2Z6I6X5_9BURK</name>
<dbReference type="Gene3D" id="3.40.50.1470">
    <property type="entry name" value="Peptidyl-tRNA hydrolase"/>
    <property type="match status" value="1"/>
</dbReference>
<gene>
    <name evidence="7" type="primary">pth</name>
    <name evidence="9" type="ORF">SUTMEG_01020</name>
</gene>
<feature type="region of interest" description="Disordered" evidence="8">
    <location>
        <begin position="196"/>
        <end position="216"/>
    </location>
</feature>
<keyword evidence="2 7" id="KW-0820">tRNA-binding</keyword>
<dbReference type="GO" id="GO:0006515">
    <property type="term" value="P:protein quality control for misfolded or incompletely synthesized proteins"/>
    <property type="evidence" value="ECO:0007669"/>
    <property type="project" value="UniProtKB-UniRule"/>
</dbReference>
<keyword evidence="4 7" id="KW-0694">RNA-binding</keyword>
<comment type="subcellular location">
    <subcellularLocation>
        <location evidence="7">Cytoplasm</location>
    </subcellularLocation>
</comment>
<protein>
    <recommendedName>
        <fullName evidence="6 7">Peptidyl-tRNA hydrolase</fullName>
        <shortName evidence="7">Pth</shortName>
        <ecNumber evidence="1 7">3.1.1.29</ecNumber>
    </recommendedName>
</protein>
<keyword evidence="3 7" id="KW-0378">Hydrolase</keyword>
<feature type="binding site" evidence="7">
    <location>
        <position position="117"/>
    </location>
    <ligand>
        <name>tRNA</name>
        <dbReference type="ChEBI" id="CHEBI:17843"/>
    </ligand>
</feature>
<evidence type="ECO:0000256" key="3">
    <source>
        <dbReference type="ARBA" id="ARBA00022801"/>
    </source>
</evidence>
<dbReference type="HAMAP" id="MF_00083">
    <property type="entry name" value="Pept_tRNA_hydro_bact"/>
    <property type="match status" value="1"/>
</dbReference>
<feature type="site" description="Stabilizes the basic form of H active site to accept a proton" evidence="7">
    <location>
        <position position="96"/>
    </location>
</feature>
<feature type="binding site" evidence="7">
    <location>
        <position position="71"/>
    </location>
    <ligand>
        <name>tRNA</name>
        <dbReference type="ChEBI" id="CHEBI:17843"/>
    </ligand>
</feature>
<dbReference type="InterPro" id="IPR018171">
    <property type="entry name" value="Pept_tRNA_hydro_CS"/>
</dbReference>
<dbReference type="NCBIfam" id="TIGR00447">
    <property type="entry name" value="pth"/>
    <property type="match status" value="1"/>
</dbReference>
<dbReference type="SUPFAM" id="SSF53178">
    <property type="entry name" value="Peptidyl-tRNA hydrolase-like"/>
    <property type="match status" value="1"/>
</dbReference>
<dbReference type="PANTHER" id="PTHR17224">
    <property type="entry name" value="PEPTIDYL-TRNA HYDROLASE"/>
    <property type="match status" value="1"/>
</dbReference>
<dbReference type="InterPro" id="IPR001328">
    <property type="entry name" value="Pept_tRNA_hydro"/>
</dbReference>
<dbReference type="Proteomes" id="UP000271003">
    <property type="component" value="Chromosome"/>
</dbReference>
<reference evidence="9 10" key="1">
    <citation type="journal article" date="2018" name="Int. J. Syst. Evol. Microbiol.">
        <title>Mesosutterella multiformis gen. nov., sp. nov., a member of the family Sutterellaceae and Sutterella megalosphaeroides sp. nov., isolated from human faeces.</title>
        <authorList>
            <person name="Sakamoto M."/>
            <person name="Ikeyama N."/>
            <person name="Kunihiro T."/>
            <person name="Iino T."/>
            <person name="Yuki M."/>
            <person name="Ohkuma M."/>
        </authorList>
    </citation>
    <scope>NUCLEOTIDE SEQUENCE [LARGE SCALE GENOMIC DNA]</scope>
    <source>
        <strain evidence="9 10">6FBBBH3</strain>
    </source>
</reference>
<evidence type="ECO:0000256" key="2">
    <source>
        <dbReference type="ARBA" id="ARBA00022555"/>
    </source>
</evidence>
<comment type="subunit">
    <text evidence="7">Monomer.</text>
</comment>
<dbReference type="Pfam" id="PF01195">
    <property type="entry name" value="Pept_tRNA_hydro"/>
    <property type="match status" value="1"/>
</dbReference>
<organism evidence="9 10">
    <name type="scientific">Sutterella megalosphaeroides</name>
    <dbReference type="NCBI Taxonomy" id="2494234"/>
    <lineage>
        <taxon>Bacteria</taxon>
        <taxon>Pseudomonadati</taxon>
        <taxon>Pseudomonadota</taxon>
        <taxon>Betaproteobacteria</taxon>
        <taxon>Burkholderiales</taxon>
        <taxon>Sutterellaceae</taxon>
        <taxon>Sutterella</taxon>
    </lineage>
</organism>
<accession>A0A2Z6I6X5</accession>
<dbReference type="KEGG" id="sutt:SUTMEG_01020"/>
<feature type="binding site" evidence="7">
    <location>
        <position position="18"/>
    </location>
    <ligand>
        <name>tRNA</name>
        <dbReference type="ChEBI" id="CHEBI:17843"/>
    </ligand>
</feature>
<evidence type="ECO:0000256" key="8">
    <source>
        <dbReference type="SAM" id="MobiDB-lite"/>
    </source>
</evidence>
<evidence type="ECO:0000313" key="9">
    <source>
        <dbReference type="EMBL" id="BBF22211.1"/>
    </source>
</evidence>
<dbReference type="GO" id="GO:0005737">
    <property type="term" value="C:cytoplasm"/>
    <property type="evidence" value="ECO:0007669"/>
    <property type="project" value="UniProtKB-SubCell"/>
</dbReference>
<comment type="catalytic activity">
    <reaction evidence="7">
        <text>an N-acyl-L-alpha-aminoacyl-tRNA + H2O = an N-acyl-L-amino acid + a tRNA + H(+)</text>
        <dbReference type="Rhea" id="RHEA:54448"/>
        <dbReference type="Rhea" id="RHEA-COMP:10123"/>
        <dbReference type="Rhea" id="RHEA-COMP:13883"/>
        <dbReference type="ChEBI" id="CHEBI:15377"/>
        <dbReference type="ChEBI" id="CHEBI:15378"/>
        <dbReference type="ChEBI" id="CHEBI:59874"/>
        <dbReference type="ChEBI" id="CHEBI:78442"/>
        <dbReference type="ChEBI" id="CHEBI:138191"/>
        <dbReference type="EC" id="3.1.1.29"/>
    </reaction>
</comment>
<dbReference type="FunFam" id="3.40.50.1470:FF:000001">
    <property type="entry name" value="Peptidyl-tRNA hydrolase"/>
    <property type="match status" value="1"/>
</dbReference>
<dbReference type="EMBL" id="AP018786">
    <property type="protein sequence ID" value="BBF22211.1"/>
    <property type="molecule type" value="Genomic_DNA"/>
</dbReference>
<dbReference type="InterPro" id="IPR036416">
    <property type="entry name" value="Pept_tRNA_hydro_sf"/>
</dbReference>
<evidence type="ECO:0000256" key="4">
    <source>
        <dbReference type="ARBA" id="ARBA00022884"/>
    </source>
</evidence>
<keyword evidence="10" id="KW-1185">Reference proteome</keyword>
<dbReference type="GO" id="GO:0000049">
    <property type="term" value="F:tRNA binding"/>
    <property type="evidence" value="ECO:0007669"/>
    <property type="project" value="UniProtKB-UniRule"/>
</dbReference>
<dbReference type="InterPro" id="IPR007553">
    <property type="entry name" value="2-thiour_desulf"/>
</dbReference>
<evidence type="ECO:0000256" key="5">
    <source>
        <dbReference type="ARBA" id="ARBA00038063"/>
    </source>
</evidence>
<dbReference type="PANTHER" id="PTHR17224:SF1">
    <property type="entry name" value="PEPTIDYL-TRNA HYDROLASE"/>
    <property type="match status" value="1"/>
</dbReference>
<dbReference type="CDD" id="cd00462">
    <property type="entry name" value="PTH"/>
    <property type="match status" value="1"/>
</dbReference>
<comment type="function">
    <text evidence="7">Catalyzes the release of premature peptidyl moieties from peptidyl-tRNA molecules trapped in stalled 50S ribosomal subunits, and thus maintains levels of free tRNAs and 50S ribosomes.</text>
</comment>
<feature type="binding site" evidence="7">
    <location>
        <position position="69"/>
    </location>
    <ligand>
        <name>tRNA</name>
        <dbReference type="ChEBI" id="CHEBI:17843"/>
    </ligand>
</feature>
<dbReference type="GO" id="GO:0072344">
    <property type="term" value="P:rescue of stalled ribosome"/>
    <property type="evidence" value="ECO:0007669"/>
    <property type="project" value="UniProtKB-UniRule"/>
</dbReference>
<feature type="site" description="Discriminates between blocked and unblocked aminoacyl-tRNA" evidence="7">
    <location>
        <position position="13"/>
    </location>
</feature>
<comment type="similarity">
    <text evidence="5 7">Belongs to the PTH family.</text>
</comment>
<sequence>MSKPIRLIVGLGNPGAEYADTRHNAGFHFVDALAAKFGVRMSEDRKFQGEVGRLSLDGREVWLLKPSTYMNASGRSVVALALYYKILPDEILVVHDEMDLEPGLMRLKLGGGNAGHNGLKDISAQLSTPDFWRLRLGIGHPKKLGLAQEVAVFVLAAPSAEHREKIARCLEAALDTIRDIVAGSIEKAVRTLAPFSGQKEKQKAARTPSGTSEPKAKGDRIVVSRCLLGYTCRYDGESRPSILEKLEAKSWTKDDIVTICPEMEGGLPCPREPAEIMAPGSDGHAVLAHEGEVVDRTGTDVTAQYLRGARKALKTAKAANAPFALLKARSPACSPSGIYDGSHTRTLVPGQGVAAALLAKNGYVLFSEDDLDRIPAKRSES</sequence>
<dbReference type="Pfam" id="PF04463">
    <property type="entry name" value="2-thiour_desulf"/>
    <property type="match status" value="1"/>
</dbReference>
<evidence type="ECO:0000256" key="1">
    <source>
        <dbReference type="ARBA" id="ARBA00013260"/>
    </source>
</evidence>
<dbReference type="EC" id="3.1.1.29" evidence="1 7"/>
<proteinExistence type="inferred from homology"/>
<evidence type="ECO:0000256" key="7">
    <source>
        <dbReference type="HAMAP-Rule" id="MF_00083"/>
    </source>
</evidence>
<evidence type="ECO:0000313" key="10">
    <source>
        <dbReference type="Proteomes" id="UP000271003"/>
    </source>
</evidence>
<dbReference type="PROSITE" id="PS01196">
    <property type="entry name" value="PEPT_TRNA_HYDROL_2"/>
    <property type="match status" value="1"/>
</dbReference>